<dbReference type="PANTHER" id="PTHR30222">
    <property type="entry name" value="SPERMIDINE/PUTRESCINE-BINDING PERIPLASMIC PROTEIN"/>
    <property type="match status" value="1"/>
</dbReference>
<proteinExistence type="predicted"/>
<dbReference type="Gene3D" id="3.40.190.10">
    <property type="entry name" value="Periplasmic binding protein-like II"/>
    <property type="match status" value="2"/>
</dbReference>
<name>A0A172YKY6_9GAMM</name>
<accession>A0A172YKY6</accession>
<dbReference type="SUPFAM" id="SSF53850">
    <property type="entry name" value="Periplasmic binding protein-like II"/>
    <property type="match status" value="1"/>
</dbReference>
<evidence type="ECO:0000256" key="3">
    <source>
        <dbReference type="ARBA" id="ARBA00022729"/>
    </source>
</evidence>
<keyword evidence="6" id="KW-1185">Reference proteome</keyword>
<dbReference type="AlphaFoldDB" id="A0A172YKY6"/>
<dbReference type="PRINTS" id="PR00909">
    <property type="entry name" value="SPERMDNBNDNG"/>
</dbReference>
<keyword evidence="3" id="KW-0732">Signal</keyword>
<dbReference type="InterPro" id="IPR006059">
    <property type="entry name" value="SBP"/>
</dbReference>
<organism evidence="5 6">
    <name type="scientific">Halotalea alkalilenta</name>
    <dbReference type="NCBI Taxonomy" id="376489"/>
    <lineage>
        <taxon>Bacteria</taxon>
        <taxon>Pseudomonadati</taxon>
        <taxon>Pseudomonadota</taxon>
        <taxon>Gammaproteobacteria</taxon>
        <taxon>Oceanospirillales</taxon>
        <taxon>Halomonadaceae</taxon>
        <taxon>Halotalea</taxon>
    </lineage>
</organism>
<reference evidence="5 6" key="1">
    <citation type="submission" date="2016-04" db="EMBL/GenBank/DDBJ databases">
        <title>Complete Genome Sequence of Halotalea alkalilenta IHB B 13600.</title>
        <authorList>
            <person name="Swarnkar M.K."/>
            <person name="Sharma A."/>
            <person name="Kaushal K."/>
            <person name="Soni R."/>
            <person name="Rana S."/>
            <person name="Singh A.K."/>
            <person name="Gulati A."/>
        </authorList>
    </citation>
    <scope>NUCLEOTIDE SEQUENCE [LARGE SCALE GENOMIC DNA]</scope>
    <source>
        <strain evidence="5 6">IHB B 13600</strain>
    </source>
</reference>
<evidence type="ECO:0000313" key="6">
    <source>
        <dbReference type="Proteomes" id="UP000077875"/>
    </source>
</evidence>
<sequence>MLKTAAAGTLLASAPFYVRNAFSSSGELNIMCWSGELPDDVMADFTKATGIRVNRTPFSSNEELINKLQATFGEGFDLVMPSFNRAPEFKFLELLAPFDTNRLNMEAFLPSMLEASTELWTWEGELYHLPHLWGSEGLSWRSDKLELSYEEASYGLLWDPRFDRQVQMRPVSGLLGLGLWLDATGKLPTNRMLDSYKDEATMRKIYDELLAYAVAHKSQIKQFWDSSDNAKSGYIENGCVIGQTWDGPALDLAKSNQPVKFIAPQEGALAWIDGFSLTSAARNIEEIYAFFDYITQSEVAGKIATGSSYNSSIKGAEAYVPETDRALFSLSYPANALEKLWRYPSSPAWFISARNEYAEKFKVA</sequence>
<keyword evidence="2" id="KW-0813">Transport</keyword>
<protein>
    <submittedName>
        <fullName evidence="5">ABC transporter substrate-binding protein</fullName>
    </submittedName>
</protein>
<dbReference type="KEGG" id="haa:A5892_12535"/>
<dbReference type="GO" id="GO:0015846">
    <property type="term" value="P:polyamine transport"/>
    <property type="evidence" value="ECO:0007669"/>
    <property type="project" value="InterPro"/>
</dbReference>
<dbReference type="EMBL" id="CP015243">
    <property type="protein sequence ID" value="ANF59655.1"/>
    <property type="molecule type" value="Genomic_DNA"/>
</dbReference>
<dbReference type="InterPro" id="IPR001188">
    <property type="entry name" value="Sperm_putr-bd"/>
</dbReference>
<evidence type="ECO:0000313" key="5">
    <source>
        <dbReference type="EMBL" id="ANF59655.1"/>
    </source>
</evidence>
<evidence type="ECO:0000256" key="4">
    <source>
        <dbReference type="ARBA" id="ARBA00022764"/>
    </source>
</evidence>
<dbReference type="Proteomes" id="UP000077875">
    <property type="component" value="Chromosome"/>
</dbReference>
<dbReference type="GO" id="GO:0019808">
    <property type="term" value="F:polyamine binding"/>
    <property type="evidence" value="ECO:0007669"/>
    <property type="project" value="InterPro"/>
</dbReference>
<keyword evidence="4" id="KW-0574">Periplasm</keyword>
<dbReference type="STRING" id="376489.A5892_12535"/>
<evidence type="ECO:0000256" key="1">
    <source>
        <dbReference type="ARBA" id="ARBA00004418"/>
    </source>
</evidence>
<gene>
    <name evidence="5" type="ORF">A5892_12535</name>
</gene>
<comment type="subcellular location">
    <subcellularLocation>
        <location evidence="1">Periplasm</location>
    </subcellularLocation>
</comment>
<dbReference type="Pfam" id="PF13416">
    <property type="entry name" value="SBP_bac_8"/>
    <property type="match status" value="1"/>
</dbReference>
<dbReference type="PANTHER" id="PTHR30222:SF17">
    <property type="entry name" value="SPERMIDINE_PUTRESCINE-BINDING PERIPLASMIC PROTEIN"/>
    <property type="match status" value="1"/>
</dbReference>
<evidence type="ECO:0000256" key="2">
    <source>
        <dbReference type="ARBA" id="ARBA00022448"/>
    </source>
</evidence>
<dbReference type="GO" id="GO:0042597">
    <property type="term" value="C:periplasmic space"/>
    <property type="evidence" value="ECO:0007669"/>
    <property type="project" value="UniProtKB-SubCell"/>
</dbReference>